<dbReference type="AlphaFoldDB" id="A0A7C9AFP4"/>
<name>A0A7C9AFP4_OPUST</name>
<protein>
    <submittedName>
        <fullName evidence="1">Uncharacterized protein</fullName>
    </submittedName>
</protein>
<evidence type="ECO:0000313" key="1">
    <source>
        <dbReference type="EMBL" id="MBA4666076.1"/>
    </source>
</evidence>
<dbReference type="EMBL" id="GISG01230439">
    <property type="protein sequence ID" value="MBA4666076.1"/>
    <property type="molecule type" value="Transcribed_RNA"/>
</dbReference>
<reference evidence="1" key="1">
    <citation type="journal article" date="2013" name="J. Plant Res.">
        <title>Effect of fungi and light on seed germination of three Opuntia species from semiarid lands of central Mexico.</title>
        <authorList>
            <person name="Delgado-Sanchez P."/>
            <person name="Jimenez-Bremont J.F."/>
            <person name="Guerrero-Gonzalez Mde L."/>
            <person name="Flores J."/>
        </authorList>
    </citation>
    <scope>NUCLEOTIDE SEQUENCE</scope>
    <source>
        <tissue evidence="1">Cladode</tissue>
    </source>
</reference>
<organism evidence="1">
    <name type="scientific">Opuntia streptacantha</name>
    <name type="common">Prickly pear cactus</name>
    <name type="synonym">Opuntia cardona</name>
    <dbReference type="NCBI Taxonomy" id="393608"/>
    <lineage>
        <taxon>Eukaryota</taxon>
        <taxon>Viridiplantae</taxon>
        <taxon>Streptophyta</taxon>
        <taxon>Embryophyta</taxon>
        <taxon>Tracheophyta</taxon>
        <taxon>Spermatophyta</taxon>
        <taxon>Magnoliopsida</taxon>
        <taxon>eudicotyledons</taxon>
        <taxon>Gunneridae</taxon>
        <taxon>Pentapetalae</taxon>
        <taxon>Caryophyllales</taxon>
        <taxon>Cactineae</taxon>
        <taxon>Cactaceae</taxon>
        <taxon>Opuntioideae</taxon>
        <taxon>Opuntia</taxon>
    </lineage>
</organism>
<sequence>MLQSCHNPPETAKQFRLSNLGGSLQWPHPWSSPLRIKQISHGMSLLPPSAKSIPRESHMTDSVEGFDAESCHRSIMALFPRSSQGKRFNGIETVGPPEREGYGMYKSTYAI</sequence>
<proteinExistence type="predicted"/>
<reference evidence="1" key="2">
    <citation type="submission" date="2020-07" db="EMBL/GenBank/DDBJ databases">
        <authorList>
            <person name="Vera ALvarez R."/>
            <person name="Arias-Moreno D.M."/>
            <person name="Jimenez-Jacinto V."/>
            <person name="Jimenez-Bremont J.F."/>
            <person name="Swaminathan K."/>
            <person name="Moose S.P."/>
            <person name="Guerrero-Gonzalez M.L."/>
            <person name="Marino-Ramirez L."/>
            <person name="Landsman D."/>
            <person name="Rodriguez-Kessler M."/>
            <person name="Delgado-Sanchez P."/>
        </authorList>
    </citation>
    <scope>NUCLEOTIDE SEQUENCE</scope>
    <source>
        <tissue evidence="1">Cladode</tissue>
    </source>
</reference>
<accession>A0A7C9AFP4</accession>